<keyword evidence="2" id="KW-0806">Transcription termination</keyword>
<proteinExistence type="inferred from homology"/>
<dbReference type="GO" id="GO:0003676">
    <property type="term" value="F:nucleic acid binding"/>
    <property type="evidence" value="ECO:0007669"/>
    <property type="project" value="InterPro"/>
</dbReference>
<dbReference type="EnsemblPlants" id="LPERR06G07340.1">
    <property type="protein sequence ID" value="LPERR06G07340.1"/>
    <property type="gene ID" value="LPERR06G07340"/>
</dbReference>
<dbReference type="HOGENOM" id="CLU_034145_0_0_1"/>
<protein>
    <submittedName>
        <fullName evidence="4">Uncharacterized protein</fullName>
    </submittedName>
</protein>
<sequence>MLRLQKHLLSLLRSGGCASPLPSPHRLLYSTASTSTSTAFSVDDYLVTTCGLTRAQAPRASRLLFRLKSPSNPDAVLAFFSGLGLSRSDIAGIIAADPLLLCSKVDGTLAPRVAALRGIGLSDSDVVRFLLVAASMLRCCDVAVSLKFWISLFRSFDELLPTISKCNGILRTNLDSVLKPNIAYLEQCGLDATDVAKLHFNGYWILSSNPEKLKELVLRADKLGVPRHSGQFKYALATVTSVSQEKIDLRLETLQRALGCTEEQLRVAVVKHPTLLKASADRLRAAAEFLTTEVGLEAEYIVHRPALLCYSLNGRLTPRYLVMKALREKGIQVDYYSIVGMTEKQFRSTYIDRYKENFPALADVYAAACSGEMPSHLQP</sequence>
<evidence type="ECO:0000256" key="1">
    <source>
        <dbReference type="ARBA" id="ARBA00007692"/>
    </source>
</evidence>
<dbReference type="AlphaFoldDB" id="A0A0D9WNH0"/>
<keyword evidence="2" id="KW-0805">Transcription regulation</keyword>
<reference evidence="4" key="3">
    <citation type="submission" date="2015-04" db="UniProtKB">
        <authorList>
            <consortium name="EnsemblPlants"/>
        </authorList>
    </citation>
    <scope>IDENTIFICATION</scope>
</reference>
<reference evidence="5" key="2">
    <citation type="submission" date="2013-12" db="EMBL/GenBank/DDBJ databases">
        <authorList>
            <person name="Yu Y."/>
            <person name="Lee S."/>
            <person name="de Baynast K."/>
            <person name="Wissotski M."/>
            <person name="Liu L."/>
            <person name="Talag J."/>
            <person name="Goicoechea J."/>
            <person name="Angelova A."/>
            <person name="Jetty R."/>
            <person name="Kudrna D."/>
            <person name="Golser W."/>
            <person name="Rivera L."/>
            <person name="Zhang J."/>
            <person name="Wing R."/>
        </authorList>
    </citation>
    <scope>NUCLEOTIDE SEQUENCE</scope>
</reference>
<dbReference type="SMART" id="SM00733">
    <property type="entry name" value="Mterf"/>
    <property type="match status" value="4"/>
</dbReference>
<keyword evidence="2" id="KW-0804">Transcription</keyword>
<reference evidence="4 5" key="1">
    <citation type="submission" date="2012-08" db="EMBL/GenBank/DDBJ databases">
        <title>Oryza genome evolution.</title>
        <authorList>
            <person name="Wing R.A."/>
        </authorList>
    </citation>
    <scope>NUCLEOTIDE SEQUENCE</scope>
</reference>
<dbReference type="Gene3D" id="1.25.70.10">
    <property type="entry name" value="Transcription termination factor 3, mitochondrial"/>
    <property type="match status" value="1"/>
</dbReference>
<dbReference type="InterPro" id="IPR038538">
    <property type="entry name" value="MTERF_sf"/>
</dbReference>
<dbReference type="STRING" id="77586.A0A0D9WNH0"/>
<dbReference type="Gramene" id="LPERR06G07340.1">
    <property type="protein sequence ID" value="LPERR06G07340.1"/>
    <property type="gene ID" value="LPERR06G07340"/>
</dbReference>
<evidence type="ECO:0000313" key="4">
    <source>
        <dbReference type="EnsemblPlants" id="LPERR06G07340.1"/>
    </source>
</evidence>
<evidence type="ECO:0000256" key="3">
    <source>
        <dbReference type="ARBA" id="ARBA00022946"/>
    </source>
</evidence>
<accession>A0A0D9WNH0</accession>
<keyword evidence="3" id="KW-0809">Transit peptide</keyword>
<evidence type="ECO:0000313" key="5">
    <source>
        <dbReference type="Proteomes" id="UP000032180"/>
    </source>
</evidence>
<evidence type="ECO:0000256" key="2">
    <source>
        <dbReference type="ARBA" id="ARBA00022472"/>
    </source>
</evidence>
<organism evidence="4 5">
    <name type="scientific">Leersia perrieri</name>
    <dbReference type="NCBI Taxonomy" id="77586"/>
    <lineage>
        <taxon>Eukaryota</taxon>
        <taxon>Viridiplantae</taxon>
        <taxon>Streptophyta</taxon>
        <taxon>Embryophyta</taxon>
        <taxon>Tracheophyta</taxon>
        <taxon>Spermatophyta</taxon>
        <taxon>Magnoliopsida</taxon>
        <taxon>Liliopsida</taxon>
        <taxon>Poales</taxon>
        <taxon>Poaceae</taxon>
        <taxon>BOP clade</taxon>
        <taxon>Oryzoideae</taxon>
        <taxon>Oryzeae</taxon>
        <taxon>Oryzinae</taxon>
        <taxon>Leersia</taxon>
    </lineage>
</organism>
<keyword evidence="5" id="KW-1185">Reference proteome</keyword>
<dbReference type="InterPro" id="IPR003690">
    <property type="entry name" value="MTERF"/>
</dbReference>
<comment type="similarity">
    <text evidence="1">Belongs to the mTERF family.</text>
</comment>
<dbReference type="Pfam" id="PF02536">
    <property type="entry name" value="mTERF"/>
    <property type="match status" value="1"/>
</dbReference>
<dbReference type="GO" id="GO:0006353">
    <property type="term" value="P:DNA-templated transcription termination"/>
    <property type="evidence" value="ECO:0007669"/>
    <property type="project" value="UniProtKB-KW"/>
</dbReference>
<dbReference type="FunFam" id="1.25.70.10:FF:000001">
    <property type="entry name" value="Mitochondrial transcription termination factor-like"/>
    <property type="match status" value="1"/>
</dbReference>
<dbReference type="PANTHER" id="PTHR13068">
    <property type="entry name" value="CGI-12 PROTEIN-RELATED"/>
    <property type="match status" value="1"/>
</dbReference>
<dbReference type="eggNOG" id="KOG1267">
    <property type="taxonomic scope" value="Eukaryota"/>
</dbReference>
<name>A0A0D9WNH0_9ORYZ</name>
<dbReference type="Proteomes" id="UP000032180">
    <property type="component" value="Chromosome 6"/>
</dbReference>
<dbReference type="PANTHER" id="PTHR13068:SF180">
    <property type="match status" value="1"/>
</dbReference>